<dbReference type="AlphaFoldDB" id="A0A9Q3BAN6"/>
<dbReference type="GO" id="GO:1990904">
    <property type="term" value="C:ribonucleoprotein complex"/>
    <property type="evidence" value="ECO:0007669"/>
    <property type="project" value="UniProtKB-KW"/>
</dbReference>
<keyword evidence="5" id="KW-1185">Reference proteome</keyword>
<comment type="similarity">
    <text evidence="1">Belongs to the eukaryotic ribosomal protein eL22 family.</text>
</comment>
<dbReference type="GO" id="GO:0003723">
    <property type="term" value="F:RNA binding"/>
    <property type="evidence" value="ECO:0007669"/>
    <property type="project" value="TreeGrafter"/>
</dbReference>
<evidence type="ECO:0000313" key="5">
    <source>
        <dbReference type="Proteomes" id="UP000765509"/>
    </source>
</evidence>
<dbReference type="OrthoDB" id="10259820at2759"/>
<protein>
    <recommendedName>
        <fullName evidence="6">Ribosomal protein L22e</fullName>
    </recommendedName>
</protein>
<evidence type="ECO:0008006" key="6">
    <source>
        <dbReference type="Google" id="ProtNLM"/>
    </source>
</evidence>
<organism evidence="4 5">
    <name type="scientific">Austropuccinia psidii MF-1</name>
    <dbReference type="NCBI Taxonomy" id="1389203"/>
    <lineage>
        <taxon>Eukaryota</taxon>
        <taxon>Fungi</taxon>
        <taxon>Dikarya</taxon>
        <taxon>Basidiomycota</taxon>
        <taxon>Pucciniomycotina</taxon>
        <taxon>Pucciniomycetes</taxon>
        <taxon>Pucciniales</taxon>
        <taxon>Sphaerophragmiaceae</taxon>
        <taxon>Austropuccinia</taxon>
    </lineage>
</organism>
<keyword evidence="3" id="KW-0687">Ribonucleoprotein</keyword>
<dbReference type="GO" id="GO:0005840">
    <property type="term" value="C:ribosome"/>
    <property type="evidence" value="ECO:0007669"/>
    <property type="project" value="UniProtKB-KW"/>
</dbReference>
<dbReference type="Pfam" id="PF01776">
    <property type="entry name" value="Ribosomal_L22e"/>
    <property type="match status" value="1"/>
</dbReference>
<gene>
    <name evidence="4" type="ORF">O181_001383</name>
</gene>
<keyword evidence="2" id="KW-0689">Ribosomal protein</keyword>
<evidence type="ECO:0000256" key="3">
    <source>
        <dbReference type="ARBA" id="ARBA00023274"/>
    </source>
</evidence>
<name>A0A9Q3BAN6_9BASI</name>
<dbReference type="Gene3D" id="3.30.1360.210">
    <property type="match status" value="1"/>
</dbReference>
<dbReference type="Proteomes" id="UP000765509">
    <property type="component" value="Unassembled WGS sequence"/>
</dbReference>
<dbReference type="InterPro" id="IPR002671">
    <property type="entry name" value="Ribosomal_eL22"/>
</dbReference>
<sequence length="187" mass="21217">MVRVALASALETLRLDTCNMLVDGSADSNLTLPLCHSHHDFSWLKSFRRSPVRRPPALHILRKMAPVSKTAAPATSKPLKFIVDFSKPSKDGVFDGRAFEKFLHDRIKVEGRTGQLGDKIKIESEGPYKLAVSSTIPFSKRYLKYLTKKFLKKHQVRNYIRVTATSKSTFELKYFLVDDAEEGDDDE</sequence>
<evidence type="ECO:0000313" key="4">
    <source>
        <dbReference type="EMBL" id="MBW0461668.1"/>
    </source>
</evidence>
<dbReference type="PANTHER" id="PTHR10064">
    <property type="entry name" value="60S RIBOSOMAL PROTEIN L22"/>
    <property type="match status" value="1"/>
</dbReference>
<evidence type="ECO:0000256" key="1">
    <source>
        <dbReference type="ARBA" id="ARBA00007817"/>
    </source>
</evidence>
<dbReference type="EMBL" id="AVOT02000199">
    <property type="protein sequence ID" value="MBW0461668.1"/>
    <property type="molecule type" value="Genomic_DNA"/>
</dbReference>
<dbReference type="GO" id="GO:0003735">
    <property type="term" value="F:structural constituent of ribosome"/>
    <property type="evidence" value="ECO:0007669"/>
    <property type="project" value="InterPro"/>
</dbReference>
<proteinExistence type="inferred from homology"/>
<dbReference type="GO" id="GO:0002181">
    <property type="term" value="P:cytoplasmic translation"/>
    <property type="evidence" value="ECO:0007669"/>
    <property type="project" value="TreeGrafter"/>
</dbReference>
<comment type="caution">
    <text evidence="4">The sequence shown here is derived from an EMBL/GenBank/DDBJ whole genome shotgun (WGS) entry which is preliminary data.</text>
</comment>
<dbReference type="InterPro" id="IPR038526">
    <property type="entry name" value="Ribosomal_eL22_sf"/>
</dbReference>
<dbReference type="PANTHER" id="PTHR10064:SF31">
    <property type="entry name" value="LARGE RIBOSOMAL SUBUNIT PROTEIN EL22A-RELATED"/>
    <property type="match status" value="1"/>
</dbReference>
<evidence type="ECO:0000256" key="2">
    <source>
        <dbReference type="ARBA" id="ARBA00022980"/>
    </source>
</evidence>
<accession>A0A9Q3BAN6</accession>
<reference evidence="4" key="1">
    <citation type="submission" date="2021-03" db="EMBL/GenBank/DDBJ databases">
        <title>Draft genome sequence of rust myrtle Austropuccinia psidii MF-1, a brazilian biotype.</title>
        <authorList>
            <person name="Quecine M.C."/>
            <person name="Pachon D.M.R."/>
            <person name="Bonatelli M.L."/>
            <person name="Correr F.H."/>
            <person name="Franceschini L.M."/>
            <person name="Leite T.F."/>
            <person name="Margarido G.R.A."/>
            <person name="Almeida C.A."/>
            <person name="Ferrarezi J.A."/>
            <person name="Labate C.A."/>
        </authorList>
    </citation>
    <scope>NUCLEOTIDE SEQUENCE</scope>
    <source>
        <strain evidence="4">MF-1</strain>
    </source>
</reference>